<dbReference type="EMBL" id="BGPR01065362">
    <property type="protein sequence ID" value="GBO40192.1"/>
    <property type="molecule type" value="Genomic_DNA"/>
</dbReference>
<organism evidence="2 3">
    <name type="scientific">Araneus ventricosus</name>
    <name type="common">Orbweaver spider</name>
    <name type="synonym">Epeira ventricosa</name>
    <dbReference type="NCBI Taxonomy" id="182803"/>
    <lineage>
        <taxon>Eukaryota</taxon>
        <taxon>Metazoa</taxon>
        <taxon>Ecdysozoa</taxon>
        <taxon>Arthropoda</taxon>
        <taxon>Chelicerata</taxon>
        <taxon>Arachnida</taxon>
        <taxon>Araneae</taxon>
        <taxon>Araneomorphae</taxon>
        <taxon>Entelegynae</taxon>
        <taxon>Araneoidea</taxon>
        <taxon>Araneidae</taxon>
        <taxon>Araneus</taxon>
    </lineage>
</organism>
<evidence type="ECO:0000313" key="3">
    <source>
        <dbReference type="Proteomes" id="UP000499080"/>
    </source>
</evidence>
<proteinExistence type="predicted"/>
<dbReference type="InterPro" id="IPR041577">
    <property type="entry name" value="RT_RNaseH_2"/>
</dbReference>
<dbReference type="InterPro" id="IPR043502">
    <property type="entry name" value="DNA/RNA_pol_sf"/>
</dbReference>
<gene>
    <name evidence="2" type="ORF">AVEN_213495_1</name>
</gene>
<dbReference type="OrthoDB" id="6630773at2759"/>
<dbReference type="GO" id="GO:0071897">
    <property type="term" value="P:DNA biosynthetic process"/>
    <property type="evidence" value="ECO:0007669"/>
    <property type="project" value="UniProtKB-ARBA"/>
</dbReference>
<sequence length="81" mass="8871">MLSDFRVGIATTRSFQKLTQTLLSDPALMIFDPAKETIVTTDALLYGLGATICQKQADGRRTTTANASRILTPTESCYEQI</sequence>
<name>A0A4Y2WVT9_ARAVE</name>
<evidence type="ECO:0000313" key="2">
    <source>
        <dbReference type="EMBL" id="GBO40192.1"/>
    </source>
</evidence>
<feature type="domain" description="Reverse transcriptase/retrotransposon-derived protein RNase H-like" evidence="1">
    <location>
        <begin position="11"/>
        <end position="80"/>
    </location>
</feature>
<protein>
    <recommendedName>
        <fullName evidence="1">Reverse transcriptase/retrotransposon-derived protein RNase H-like domain-containing protein</fullName>
    </recommendedName>
</protein>
<dbReference type="Pfam" id="PF17919">
    <property type="entry name" value="RT_RNaseH_2"/>
    <property type="match status" value="1"/>
</dbReference>
<evidence type="ECO:0000259" key="1">
    <source>
        <dbReference type="Pfam" id="PF17919"/>
    </source>
</evidence>
<dbReference type="Proteomes" id="UP000499080">
    <property type="component" value="Unassembled WGS sequence"/>
</dbReference>
<dbReference type="AlphaFoldDB" id="A0A4Y2WVT9"/>
<keyword evidence="3" id="KW-1185">Reference proteome</keyword>
<dbReference type="SUPFAM" id="SSF56672">
    <property type="entry name" value="DNA/RNA polymerases"/>
    <property type="match status" value="1"/>
</dbReference>
<reference evidence="2 3" key="1">
    <citation type="journal article" date="2019" name="Sci. Rep.">
        <title>Orb-weaving spider Araneus ventricosus genome elucidates the spidroin gene catalogue.</title>
        <authorList>
            <person name="Kono N."/>
            <person name="Nakamura H."/>
            <person name="Ohtoshi R."/>
            <person name="Moran D.A.P."/>
            <person name="Shinohara A."/>
            <person name="Yoshida Y."/>
            <person name="Fujiwara M."/>
            <person name="Mori M."/>
            <person name="Tomita M."/>
            <person name="Arakawa K."/>
        </authorList>
    </citation>
    <scope>NUCLEOTIDE SEQUENCE [LARGE SCALE GENOMIC DNA]</scope>
</reference>
<comment type="caution">
    <text evidence="2">The sequence shown here is derived from an EMBL/GenBank/DDBJ whole genome shotgun (WGS) entry which is preliminary data.</text>
</comment>
<accession>A0A4Y2WVT9</accession>